<protein>
    <submittedName>
        <fullName evidence="2">Uncharacterized protein</fullName>
    </submittedName>
</protein>
<comment type="caution">
    <text evidence="2">The sequence shown here is derived from an EMBL/GenBank/DDBJ whole genome shotgun (WGS) entry which is preliminary data.</text>
</comment>
<reference evidence="3" key="1">
    <citation type="journal article" date="2019" name="Nat. Commun.">
        <title>The genome of broomcorn millet.</title>
        <authorList>
            <person name="Zou C."/>
            <person name="Miki D."/>
            <person name="Li D."/>
            <person name="Tang Q."/>
            <person name="Xiao L."/>
            <person name="Rajput S."/>
            <person name="Deng P."/>
            <person name="Jia W."/>
            <person name="Huang R."/>
            <person name="Zhang M."/>
            <person name="Sun Y."/>
            <person name="Hu J."/>
            <person name="Fu X."/>
            <person name="Schnable P.S."/>
            <person name="Li F."/>
            <person name="Zhang H."/>
            <person name="Feng B."/>
            <person name="Zhu X."/>
            <person name="Liu R."/>
            <person name="Schnable J.C."/>
            <person name="Zhu J.-K."/>
            <person name="Zhang H."/>
        </authorList>
    </citation>
    <scope>NUCLEOTIDE SEQUENCE [LARGE SCALE GENOMIC DNA]</scope>
</reference>
<feature type="region of interest" description="Disordered" evidence="1">
    <location>
        <begin position="1"/>
        <end position="100"/>
    </location>
</feature>
<evidence type="ECO:0000256" key="1">
    <source>
        <dbReference type="SAM" id="MobiDB-lite"/>
    </source>
</evidence>
<proteinExistence type="predicted"/>
<name>A0A3L6T000_PANMI</name>
<dbReference type="EMBL" id="PQIB02000003">
    <property type="protein sequence ID" value="RLN29927.1"/>
    <property type="molecule type" value="Genomic_DNA"/>
</dbReference>
<dbReference type="Proteomes" id="UP000275267">
    <property type="component" value="Unassembled WGS sequence"/>
</dbReference>
<sequence>MLLANVPVPLEASTGAPRRRSSLGRHCVPSSETPKAAERPSPETLGGPRSRHRWGRGAAAISHGGPLPCTAGAAGAPPCAGGSAAAPALGTPRTLAGARP</sequence>
<feature type="compositionally biased region" description="Low complexity" evidence="1">
    <location>
        <begin position="64"/>
        <end position="92"/>
    </location>
</feature>
<keyword evidence="3" id="KW-1185">Reference proteome</keyword>
<accession>A0A3L6T000</accession>
<organism evidence="2 3">
    <name type="scientific">Panicum miliaceum</name>
    <name type="common">Proso millet</name>
    <name type="synonym">Broomcorn millet</name>
    <dbReference type="NCBI Taxonomy" id="4540"/>
    <lineage>
        <taxon>Eukaryota</taxon>
        <taxon>Viridiplantae</taxon>
        <taxon>Streptophyta</taxon>
        <taxon>Embryophyta</taxon>
        <taxon>Tracheophyta</taxon>
        <taxon>Spermatophyta</taxon>
        <taxon>Magnoliopsida</taxon>
        <taxon>Liliopsida</taxon>
        <taxon>Poales</taxon>
        <taxon>Poaceae</taxon>
        <taxon>PACMAD clade</taxon>
        <taxon>Panicoideae</taxon>
        <taxon>Panicodae</taxon>
        <taxon>Paniceae</taxon>
        <taxon>Panicinae</taxon>
        <taxon>Panicum</taxon>
        <taxon>Panicum sect. Panicum</taxon>
    </lineage>
</organism>
<evidence type="ECO:0000313" key="2">
    <source>
        <dbReference type="EMBL" id="RLN29927.1"/>
    </source>
</evidence>
<gene>
    <name evidence="2" type="ORF">C2845_PM05G14960</name>
</gene>
<dbReference type="AlphaFoldDB" id="A0A3L6T000"/>
<evidence type="ECO:0000313" key="3">
    <source>
        <dbReference type="Proteomes" id="UP000275267"/>
    </source>
</evidence>